<dbReference type="PANTHER" id="PTHR37809:SF1">
    <property type="entry name" value="RIBOSOMAL PROTEIN S12 METHYLTHIOTRANSFERASE ACCESSORY FACTOR YCAO"/>
    <property type="match status" value="1"/>
</dbReference>
<dbReference type="EMBL" id="DLUI01000100">
    <property type="protein sequence ID" value="DAB38219.1"/>
    <property type="molecule type" value="Genomic_DNA"/>
</dbReference>
<dbReference type="PANTHER" id="PTHR37809">
    <property type="entry name" value="RIBOSOMAL PROTEIN S12 METHYLTHIOTRANSFERASE ACCESSORY FACTOR YCAO"/>
    <property type="match status" value="1"/>
</dbReference>
<feature type="domain" description="YcaO" evidence="1">
    <location>
        <begin position="1"/>
        <end position="159"/>
    </location>
</feature>
<dbReference type="PROSITE" id="PS51664">
    <property type="entry name" value="YCAO"/>
    <property type="match status" value="1"/>
</dbReference>
<proteinExistence type="predicted"/>
<evidence type="ECO:0000313" key="3">
    <source>
        <dbReference type="Proteomes" id="UP000228859"/>
    </source>
</evidence>
<name>A0A2D3WM83_9BACT</name>
<dbReference type="InterPro" id="IPR003776">
    <property type="entry name" value="YcaO-like_dom"/>
</dbReference>
<dbReference type="NCBIfam" id="TIGR00702">
    <property type="entry name" value="YcaO-type kinase domain"/>
    <property type="match status" value="1"/>
</dbReference>
<evidence type="ECO:0000259" key="1">
    <source>
        <dbReference type="PROSITE" id="PS51664"/>
    </source>
</evidence>
<evidence type="ECO:0000313" key="2">
    <source>
        <dbReference type="EMBL" id="DAB38219.1"/>
    </source>
</evidence>
<dbReference type="Proteomes" id="UP000228859">
    <property type="component" value="Unassembled WGS sequence"/>
</dbReference>
<sequence>FVSFGAHPILEVSLERTMTELMQGRGLENLQEFEVPTFDMSLVSESFNLESHFIDSNGKMGIQFLSAKKSFAFAPWNYSGENTEDEFTYLTGIFAAMGKEIYIRDYNYLGFYSCQMIVPGVSEVYPIDDLIYNNRNRGKAYREVILNFAEYDPETVLDEIEALEDHLNVEKFIGVIFEENFTIGELKAQLHLSLGNVEEAIGYLEFGNSAMGNLIVELLRMEELGLELDDYRQALYDLYSAARVDKAVEILSGEAFLVSTSLHRDYTNMLSMYDRLEVKKAAAF</sequence>
<dbReference type="Pfam" id="PF02624">
    <property type="entry name" value="YcaO"/>
    <property type="match status" value="1"/>
</dbReference>
<accession>A0A2D3WM83</accession>
<organism evidence="2 3">
    <name type="scientific">Sulfuricurvum kujiense</name>
    <dbReference type="NCBI Taxonomy" id="148813"/>
    <lineage>
        <taxon>Bacteria</taxon>
        <taxon>Pseudomonadati</taxon>
        <taxon>Campylobacterota</taxon>
        <taxon>Epsilonproteobacteria</taxon>
        <taxon>Campylobacterales</taxon>
        <taxon>Sulfurimonadaceae</taxon>
        <taxon>Sulfuricurvum</taxon>
    </lineage>
</organism>
<dbReference type="Pfam" id="PF18381">
    <property type="entry name" value="YcaO_C"/>
    <property type="match status" value="1"/>
</dbReference>
<dbReference type="InterPro" id="IPR041080">
    <property type="entry name" value="YcaO_C"/>
</dbReference>
<feature type="non-terminal residue" evidence="2">
    <location>
        <position position="1"/>
    </location>
</feature>
<comment type="caution">
    <text evidence="2">The sequence shown here is derived from an EMBL/GenBank/DDBJ whole genome shotgun (WGS) entry which is preliminary data.</text>
</comment>
<protein>
    <recommendedName>
        <fullName evidence="1">YcaO domain-containing protein</fullName>
    </recommendedName>
</protein>
<dbReference type="RefSeq" id="WP_303663034.1">
    <property type="nucleotide sequence ID" value="NZ_DLUI01000100.1"/>
</dbReference>
<gene>
    <name evidence="2" type="ORF">CFH83_06915</name>
</gene>
<reference evidence="2 3" key="1">
    <citation type="journal article" date="2017" name="Front. Microbiol.">
        <title>Comparative Genomic Analysis of the Class Epsilonproteobacteria and Proposed Reclassification to Epsilonbacteraeota (phyl. nov.).</title>
        <authorList>
            <person name="Waite D.W."/>
            <person name="Vanwonterghem I."/>
            <person name="Rinke C."/>
            <person name="Parks D.H."/>
            <person name="Zhang Y."/>
            <person name="Takai K."/>
            <person name="Sievert S.M."/>
            <person name="Simon J."/>
            <person name="Campbell B.J."/>
            <person name="Hanson T.E."/>
            <person name="Woyke T."/>
            <person name="Klotz M.G."/>
            <person name="Hugenholtz P."/>
        </authorList>
    </citation>
    <scope>NUCLEOTIDE SEQUENCE [LARGE SCALE GENOMIC DNA]</scope>
    <source>
        <strain evidence="2">UBA12443</strain>
    </source>
</reference>
<dbReference type="AlphaFoldDB" id="A0A2D3WM83"/>